<feature type="signal peptide" evidence="9">
    <location>
        <begin position="1"/>
        <end position="19"/>
    </location>
</feature>
<keyword evidence="3" id="KW-0479">Metal-binding</keyword>
<keyword evidence="6" id="KW-0843">Virulence</keyword>
<dbReference type="OrthoDB" id="407355at2759"/>
<dbReference type="CDD" id="cd11618">
    <property type="entry name" value="ChtBD1_1"/>
    <property type="match status" value="1"/>
</dbReference>
<reference evidence="11" key="1">
    <citation type="submission" date="2022-11" db="EMBL/GenBank/DDBJ databases">
        <authorList>
            <person name="Petersen C."/>
        </authorList>
    </citation>
    <scope>NUCLEOTIDE SEQUENCE</scope>
    <source>
        <strain evidence="11">IBT 26290</strain>
    </source>
</reference>
<evidence type="ECO:0000256" key="3">
    <source>
        <dbReference type="ARBA" id="ARBA00022723"/>
    </source>
</evidence>
<accession>A0A9W9HV91</accession>
<evidence type="ECO:0000256" key="5">
    <source>
        <dbReference type="ARBA" id="ARBA00022801"/>
    </source>
</evidence>
<dbReference type="RefSeq" id="XP_056541120.1">
    <property type="nucleotide sequence ID" value="XM_056688691.1"/>
</dbReference>
<evidence type="ECO:0000256" key="6">
    <source>
        <dbReference type="ARBA" id="ARBA00023026"/>
    </source>
</evidence>
<dbReference type="PROSITE" id="PS51677">
    <property type="entry name" value="NODB"/>
    <property type="match status" value="1"/>
</dbReference>
<dbReference type="InterPro" id="IPR036861">
    <property type="entry name" value="Endochitinase-like_sf"/>
</dbReference>
<evidence type="ECO:0000256" key="2">
    <source>
        <dbReference type="ARBA" id="ARBA00022669"/>
    </source>
</evidence>
<dbReference type="Proteomes" id="UP001149163">
    <property type="component" value="Unassembled WGS sequence"/>
</dbReference>
<protein>
    <submittedName>
        <fullName evidence="11">Chitin deacetylase</fullName>
    </submittedName>
</protein>
<evidence type="ECO:0000313" key="11">
    <source>
        <dbReference type="EMBL" id="KAJ5159562.1"/>
    </source>
</evidence>
<dbReference type="InterPro" id="IPR002509">
    <property type="entry name" value="NODB_dom"/>
</dbReference>
<evidence type="ECO:0000313" key="12">
    <source>
        <dbReference type="Proteomes" id="UP001149163"/>
    </source>
</evidence>
<dbReference type="Gene3D" id="3.20.20.370">
    <property type="entry name" value="Glycoside hydrolase/deacetylase"/>
    <property type="match status" value="1"/>
</dbReference>
<dbReference type="PROSITE" id="PS51257">
    <property type="entry name" value="PROKAR_LIPOPROTEIN"/>
    <property type="match status" value="1"/>
</dbReference>
<comment type="caution">
    <text evidence="11">The sequence shown here is derived from an EMBL/GenBank/DDBJ whole genome shotgun (WGS) entry which is preliminary data.</text>
</comment>
<dbReference type="CDD" id="cd10951">
    <property type="entry name" value="CE4_ClCDA_like"/>
    <property type="match status" value="1"/>
</dbReference>
<dbReference type="PANTHER" id="PTHR46471:SF4">
    <property type="entry name" value="CHITIN DEACETYLASE"/>
    <property type="match status" value="1"/>
</dbReference>
<name>A0A9W9HV91_9EURO</name>
<dbReference type="GO" id="GO:0046872">
    <property type="term" value="F:metal ion binding"/>
    <property type="evidence" value="ECO:0007669"/>
    <property type="project" value="UniProtKB-KW"/>
</dbReference>
<keyword evidence="5" id="KW-0378">Hydrolase</keyword>
<evidence type="ECO:0000256" key="8">
    <source>
        <dbReference type="ARBA" id="ARBA00023285"/>
    </source>
</evidence>
<dbReference type="GO" id="GO:0005975">
    <property type="term" value="P:carbohydrate metabolic process"/>
    <property type="evidence" value="ECO:0007669"/>
    <property type="project" value="InterPro"/>
</dbReference>
<feature type="domain" description="NodB homology" evidence="10">
    <location>
        <begin position="184"/>
        <end position="381"/>
    </location>
</feature>
<keyword evidence="2" id="KW-0147">Chitin-binding</keyword>
<keyword evidence="7" id="KW-0119">Carbohydrate metabolism</keyword>
<comment type="cofactor">
    <cofactor evidence="1">
        <name>Co(2+)</name>
        <dbReference type="ChEBI" id="CHEBI:48828"/>
    </cofactor>
</comment>
<dbReference type="PANTHER" id="PTHR46471">
    <property type="entry name" value="CHITIN DEACETYLASE"/>
    <property type="match status" value="1"/>
</dbReference>
<dbReference type="AlphaFoldDB" id="A0A9W9HV91"/>
<gene>
    <name evidence="11" type="ORF">N7482_006566</name>
</gene>
<sequence length="519" mass="56948">MHLHRLLIILALQVGLSYSCLDLRTVHQTVVVLEEPATIQGQPQPESIQTSVPNPFYEQSVSANGEDQSEGVHLRLRAISGVTKQLDYKCGPKWGKCPSGTCCSGAGRPSHAPCLMVRVTYMVWIPGFCGTTKAHCRSPECMIDFGNCDSNKAPKGPPTKEILRPHIGQVPYGPQQIRSCTVPGTIAFTFDDGPTRYTGDLLDLLDRYEAPATFFITGINNGKGAIDDPSLPWAELIERMTLSGHQIASHTWSHEDLSKVTSQQRHEQMLKNEVAIRNIMGSFPTYMRPPYSSCIPGSGCPEDLGDLGYHITLYDIDTDDYKNDSPYLIQLSKDIFDRALSTGSPATKSWLVIAHDAHEQTVHNLTEHMLETSGRLGYRPVTVGDCLRDPRDNWYRRDVRWSGHMNKSKIPKKGPKKFNIAQQISADGTCGANYTCLGSPFGLCCGSMNLCGNSTTHCGFGCKKEAGYCAVQMPSNGDAWDPDFSEGRSGKSEADSSVRSVRTAAVTSLVLALIVALWI</sequence>
<dbReference type="InterPro" id="IPR011330">
    <property type="entry name" value="Glyco_hydro/deAcase_b/a-brl"/>
</dbReference>
<evidence type="ECO:0000259" key="10">
    <source>
        <dbReference type="PROSITE" id="PS51677"/>
    </source>
</evidence>
<dbReference type="GO" id="GO:0008061">
    <property type="term" value="F:chitin binding"/>
    <property type="evidence" value="ECO:0007669"/>
    <property type="project" value="UniProtKB-KW"/>
</dbReference>
<keyword evidence="8" id="KW-0170">Cobalt</keyword>
<organism evidence="11 12">
    <name type="scientific">Penicillium canariense</name>
    <dbReference type="NCBI Taxonomy" id="189055"/>
    <lineage>
        <taxon>Eukaryota</taxon>
        <taxon>Fungi</taxon>
        <taxon>Dikarya</taxon>
        <taxon>Ascomycota</taxon>
        <taxon>Pezizomycotina</taxon>
        <taxon>Eurotiomycetes</taxon>
        <taxon>Eurotiomycetidae</taxon>
        <taxon>Eurotiales</taxon>
        <taxon>Aspergillaceae</taxon>
        <taxon>Penicillium</taxon>
    </lineage>
</organism>
<dbReference type="GO" id="GO:0016810">
    <property type="term" value="F:hydrolase activity, acting on carbon-nitrogen (but not peptide) bonds"/>
    <property type="evidence" value="ECO:0007669"/>
    <property type="project" value="InterPro"/>
</dbReference>
<proteinExistence type="predicted"/>
<dbReference type="Pfam" id="PF01522">
    <property type="entry name" value="Polysacc_deac_1"/>
    <property type="match status" value="1"/>
</dbReference>
<dbReference type="GeneID" id="81427867"/>
<evidence type="ECO:0000256" key="7">
    <source>
        <dbReference type="ARBA" id="ARBA00023277"/>
    </source>
</evidence>
<keyword evidence="4 9" id="KW-0732">Signal</keyword>
<reference evidence="11" key="2">
    <citation type="journal article" date="2023" name="IMA Fungus">
        <title>Comparative genomic study of the Penicillium genus elucidates a diverse pangenome and 15 lateral gene transfer events.</title>
        <authorList>
            <person name="Petersen C."/>
            <person name="Sorensen T."/>
            <person name="Nielsen M.R."/>
            <person name="Sondergaard T.E."/>
            <person name="Sorensen J.L."/>
            <person name="Fitzpatrick D.A."/>
            <person name="Frisvad J.C."/>
            <person name="Nielsen K.L."/>
        </authorList>
    </citation>
    <scope>NUCLEOTIDE SEQUENCE</scope>
    <source>
        <strain evidence="11">IBT 26290</strain>
    </source>
</reference>
<evidence type="ECO:0000256" key="1">
    <source>
        <dbReference type="ARBA" id="ARBA00001941"/>
    </source>
</evidence>
<evidence type="ECO:0000256" key="9">
    <source>
        <dbReference type="SAM" id="SignalP"/>
    </source>
</evidence>
<keyword evidence="12" id="KW-1185">Reference proteome</keyword>
<dbReference type="SUPFAM" id="SSF57016">
    <property type="entry name" value="Plant lectins/antimicrobial peptides"/>
    <property type="match status" value="1"/>
</dbReference>
<dbReference type="EMBL" id="JAPQKN010000004">
    <property type="protein sequence ID" value="KAJ5159562.1"/>
    <property type="molecule type" value="Genomic_DNA"/>
</dbReference>
<feature type="chain" id="PRO_5040753041" evidence="9">
    <location>
        <begin position="20"/>
        <end position="519"/>
    </location>
</feature>
<evidence type="ECO:0000256" key="4">
    <source>
        <dbReference type="ARBA" id="ARBA00022729"/>
    </source>
</evidence>
<dbReference type="SUPFAM" id="SSF88713">
    <property type="entry name" value="Glycoside hydrolase/deacetylase"/>
    <property type="match status" value="1"/>
</dbReference>